<comment type="caution">
    <text evidence="2">The sequence shown here is derived from an EMBL/GenBank/DDBJ whole genome shotgun (WGS) entry which is preliminary data.</text>
</comment>
<dbReference type="AlphaFoldDB" id="A0A8H6AIY5"/>
<dbReference type="GeneID" id="59266270"/>
<dbReference type="OrthoDB" id="3470487at2759"/>
<proteinExistence type="predicted"/>
<evidence type="ECO:0000256" key="1">
    <source>
        <dbReference type="SAM" id="MobiDB-lite"/>
    </source>
</evidence>
<protein>
    <submittedName>
        <fullName evidence="2">Uncharacterized protein</fullName>
    </submittedName>
</protein>
<keyword evidence="3" id="KW-1185">Reference proteome</keyword>
<reference evidence="2 3" key="1">
    <citation type="journal article" date="2020" name="Phytopathology">
        <title>A high-quality genome resource of Botrytis fragariae, a new and rapidly spreading fungal pathogen causing strawberry gray mold in the U.S.A.</title>
        <authorList>
            <person name="Wu Y."/>
            <person name="Saski C.A."/>
            <person name="Schnabel G."/>
            <person name="Xiao S."/>
            <person name="Hu M."/>
        </authorList>
    </citation>
    <scope>NUCLEOTIDE SEQUENCE [LARGE SCALE GENOMIC DNA]</scope>
    <source>
        <strain evidence="2 3">BVB16</strain>
    </source>
</reference>
<accession>A0A8H6AIY5</accession>
<organism evidence="2 3">
    <name type="scientific">Botrytis fragariae</name>
    <dbReference type="NCBI Taxonomy" id="1964551"/>
    <lineage>
        <taxon>Eukaryota</taxon>
        <taxon>Fungi</taxon>
        <taxon>Dikarya</taxon>
        <taxon>Ascomycota</taxon>
        <taxon>Pezizomycotina</taxon>
        <taxon>Leotiomycetes</taxon>
        <taxon>Helotiales</taxon>
        <taxon>Sclerotiniaceae</taxon>
        <taxon>Botrytis</taxon>
    </lineage>
</organism>
<feature type="region of interest" description="Disordered" evidence="1">
    <location>
        <begin position="28"/>
        <end position="48"/>
    </location>
</feature>
<evidence type="ECO:0000313" key="2">
    <source>
        <dbReference type="EMBL" id="KAF5868613.1"/>
    </source>
</evidence>
<evidence type="ECO:0000313" key="3">
    <source>
        <dbReference type="Proteomes" id="UP000531561"/>
    </source>
</evidence>
<dbReference type="RefSeq" id="XP_037187562.1">
    <property type="nucleotide sequence ID" value="XM_037342578.1"/>
</dbReference>
<dbReference type="Proteomes" id="UP000531561">
    <property type="component" value="Unassembled WGS sequence"/>
</dbReference>
<gene>
    <name evidence="2" type="ORF">Bfra_012261</name>
</gene>
<name>A0A8H6AIY5_9HELO</name>
<sequence length="274" mass="30811">MSSCIPGNQKEIKSKDFVAGSISEPKTGKFVDDRSEHKGGHAHNVHTRRSEKIPLASFQKDKRCALKQMDQTVPLSVRRRRRQYYLEINFIDACHTIQIPVPTFYRVTSHNKARFVLQVTVLGHRIRSQNSEISCHAAKVQLARRGVHYLQGARNPAPALALGPGSSDASATQNPNLVVSGSRYQFSRITDKLMPKQPASHNVLSAHDQSHLELYFRRHIISQIGSSTRVQVTAAADLMADIILWRSEGQTTEWYEVMRVFTGRLAQRLTEGSS</sequence>
<feature type="compositionally biased region" description="Basic and acidic residues" evidence="1">
    <location>
        <begin position="28"/>
        <end position="39"/>
    </location>
</feature>
<dbReference type="EMBL" id="JABFCT010000021">
    <property type="protein sequence ID" value="KAF5868613.1"/>
    <property type="molecule type" value="Genomic_DNA"/>
</dbReference>